<dbReference type="Proteomes" id="UP001179540">
    <property type="component" value="Chromosome"/>
</dbReference>
<evidence type="ECO:0000313" key="2">
    <source>
        <dbReference type="EMBL" id="WCG00167.1"/>
    </source>
</evidence>
<dbReference type="AlphaFoldDB" id="A0AAE9XGT7"/>
<accession>A0AAE9XGT7</accession>
<reference evidence="2" key="1">
    <citation type="submission" date="2023-01" db="EMBL/GenBank/DDBJ databases">
        <title>Phages are important unrecognized players in the ecology of the oral pathogen Porphyromonas gingivalis.</title>
        <authorList>
            <person name="Matrishin C.B."/>
            <person name="Kauffman K.M."/>
        </authorList>
    </citation>
    <scope>NUCLEOTIDE SEQUENCE</scope>
    <source>
        <strain evidence="2">HG1691old</strain>
    </source>
</reference>
<sequence>MGSKNFTRHNGKILARESQKTRTAFRPIPEPNS</sequence>
<dbReference type="EMBL" id="CP116613">
    <property type="protein sequence ID" value="WCG00167.1"/>
    <property type="molecule type" value="Genomic_DNA"/>
</dbReference>
<evidence type="ECO:0000313" key="3">
    <source>
        <dbReference type="Proteomes" id="UP001179540"/>
    </source>
</evidence>
<feature type="region of interest" description="Disordered" evidence="1">
    <location>
        <begin position="1"/>
        <end position="33"/>
    </location>
</feature>
<evidence type="ECO:0000256" key="1">
    <source>
        <dbReference type="SAM" id="MobiDB-lite"/>
    </source>
</evidence>
<proteinExistence type="predicted"/>
<protein>
    <submittedName>
        <fullName evidence="2">Uncharacterized protein</fullName>
    </submittedName>
</protein>
<gene>
    <name evidence="2" type="ORF">NY149_09570</name>
</gene>
<name>A0AAE9XGT7_PORGN</name>
<organism evidence="2 3">
    <name type="scientific">Porphyromonas gingivalis</name>
    <name type="common">Bacteroides gingivalis</name>
    <dbReference type="NCBI Taxonomy" id="837"/>
    <lineage>
        <taxon>Bacteria</taxon>
        <taxon>Pseudomonadati</taxon>
        <taxon>Bacteroidota</taxon>
        <taxon>Bacteroidia</taxon>
        <taxon>Bacteroidales</taxon>
        <taxon>Porphyromonadaceae</taxon>
        <taxon>Porphyromonas</taxon>
    </lineage>
</organism>
<feature type="compositionally biased region" description="Basic residues" evidence="1">
    <location>
        <begin position="1"/>
        <end position="11"/>
    </location>
</feature>